<name>A0A7C9R6U8_9HYPH</name>
<dbReference type="AlphaFoldDB" id="A0A7C9R6U8"/>
<protein>
    <submittedName>
        <fullName evidence="1">Uncharacterized protein</fullName>
    </submittedName>
</protein>
<comment type="caution">
    <text evidence="1">The sequence shown here is derived from an EMBL/GenBank/DDBJ whole genome shotgun (WGS) entry which is preliminary data.</text>
</comment>
<reference evidence="1 2" key="1">
    <citation type="submission" date="2020-02" db="EMBL/GenBank/DDBJ databases">
        <title>Genome sequence of the type strain CGMCC 1.15528 of Mesorhizobium zhangyense.</title>
        <authorList>
            <person name="Gao J."/>
            <person name="Sun J."/>
        </authorList>
    </citation>
    <scope>NUCLEOTIDE SEQUENCE [LARGE SCALE GENOMIC DNA]</scope>
    <source>
        <strain evidence="1 2">CGMCC 1.15528</strain>
    </source>
</reference>
<evidence type="ECO:0000313" key="2">
    <source>
        <dbReference type="Proteomes" id="UP000481252"/>
    </source>
</evidence>
<dbReference type="EMBL" id="JAAKZG010000004">
    <property type="protein sequence ID" value="NGN41502.1"/>
    <property type="molecule type" value="Genomic_DNA"/>
</dbReference>
<organism evidence="1 2">
    <name type="scientific">Mesorhizobium zhangyense</name>
    <dbReference type="NCBI Taxonomy" id="1776730"/>
    <lineage>
        <taxon>Bacteria</taxon>
        <taxon>Pseudomonadati</taxon>
        <taxon>Pseudomonadota</taxon>
        <taxon>Alphaproteobacteria</taxon>
        <taxon>Hyphomicrobiales</taxon>
        <taxon>Phyllobacteriaceae</taxon>
        <taxon>Mesorhizobium</taxon>
    </lineage>
</organism>
<evidence type="ECO:0000313" key="1">
    <source>
        <dbReference type="EMBL" id="NGN41502.1"/>
    </source>
</evidence>
<sequence>MIVEYSSGGGLRLTEAEDFRKFKVLLKGAFGTTRPYIDGLTFVDDDNALVGMGMVPALAGTMANEQWRTRFNEMVAAAAKHGWLDADSNAIRAHVERQD</sequence>
<dbReference type="RefSeq" id="WP_165117034.1">
    <property type="nucleotide sequence ID" value="NZ_JAAKZG010000004.1"/>
</dbReference>
<gene>
    <name evidence="1" type="ORF">G6N74_10515</name>
</gene>
<proteinExistence type="predicted"/>
<keyword evidence="2" id="KW-1185">Reference proteome</keyword>
<accession>A0A7C9R6U8</accession>
<dbReference type="Proteomes" id="UP000481252">
    <property type="component" value="Unassembled WGS sequence"/>
</dbReference>